<reference evidence="1" key="1">
    <citation type="submission" date="2021-06" db="EMBL/GenBank/DDBJ databases">
        <authorList>
            <person name="Kallberg Y."/>
            <person name="Tangrot J."/>
            <person name="Rosling A."/>
        </authorList>
    </citation>
    <scope>NUCLEOTIDE SEQUENCE</scope>
    <source>
        <strain evidence="1">MA453B</strain>
    </source>
</reference>
<dbReference type="EMBL" id="CAJVPY010002233">
    <property type="protein sequence ID" value="CAG8553120.1"/>
    <property type="molecule type" value="Genomic_DNA"/>
</dbReference>
<comment type="caution">
    <text evidence="1">The sequence shown here is derived from an EMBL/GenBank/DDBJ whole genome shotgun (WGS) entry which is preliminary data.</text>
</comment>
<protein>
    <submittedName>
        <fullName evidence="1">11822_t:CDS:1</fullName>
    </submittedName>
</protein>
<gene>
    <name evidence="1" type="ORF">DERYTH_LOCUS5365</name>
</gene>
<dbReference type="AlphaFoldDB" id="A0A9N9B4H6"/>
<evidence type="ECO:0000313" key="1">
    <source>
        <dbReference type="EMBL" id="CAG8553120.1"/>
    </source>
</evidence>
<dbReference type="Proteomes" id="UP000789405">
    <property type="component" value="Unassembled WGS sequence"/>
</dbReference>
<accession>A0A9N9B4H6</accession>
<name>A0A9N9B4H6_9GLOM</name>
<evidence type="ECO:0000313" key="2">
    <source>
        <dbReference type="Proteomes" id="UP000789405"/>
    </source>
</evidence>
<keyword evidence="2" id="KW-1185">Reference proteome</keyword>
<proteinExistence type="predicted"/>
<organism evidence="1 2">
    <name type="scientific">Dentiscutata erythropus</name>
    <dbReference type="NCBI Taxonomy" id="1348616"/>
    <lineage>
        <taxon>Eukaryota</taxon>
        <taxon>Fungi</taxon>
        <taxon>Fungi incertae sedis</taxon>
        <taxon>Mucoromycota</taxon>
        <taxon>Glomeromycotina</taxon>
        <taxon>Glomeromycetes</taxon>
        <taxon>Diversisporales</taxon>
        <taxon>Gigasporaceae</taxon>
        <taxon>Dentiscutata</taxon>
    </lineage>
</organism>
<sequence>MYMLGKSNVWEKQVLENSKCWEKLNVRKVNSWQLLDLGSSSKPGLTQTQTSEH</sequence>